<dbReference type="InterPro" id="IPR008965">
    <property type="entry name" value="CBM2/CBM3_carb-bd_dom_sf"/>
</dbReference>
<dbReference type="Proteomes" id="UP001168338">
    <property type="component" value="Unassembled WGS sequence"/>
</dbReference>
<dbReference type="Pfam" id="PF00404">
    <property type="entry name" value="Dockerin_1"/>
    <property type="match status" value="1"/>
</dbReference>
<evidence type="ECO:0000313" key="4">
    <source>
        <dbReference type="Proteomes" id="UP001168338"/>
    </source>
</evidence>
<dbReference type="Pfam" id="PF18911">
    <property type="entry name" value="PKD_4"/>
    <property type="match status" value="1"/>
</dbReference>
<dbReference type="EMBL" id="VCYH01000003">
    <property type="protein sequence ID" value="MDN7024306.1"/>
    <property type="molecule type" value="Genomic_DNA"/>
</dbReference>
<comment type="caution">
    <text evidence="3">The sequence shown here is derived from an EMBL/GenBank/DDBJ whole genome shotgun (WGS) entry which is preliminary data.</text>
</comment>
<dbReference type="InterPro" id="IPR022409">
    <property type="entry name" value="PKD/Chitinase_dom"/>
</dbReference>
<feature type="domain" description="Dockerin" evidence="2">
    <location>
        <begin position="282"/>
        <end position="351"/>
    </location>
</feature>
<dbReference type="Gene3D" id="2.60.40.680">
    <property type="match status" value="1"/>
</dbReference>
<dbReference type="InterPro" id="IPR035986">
    <property type="entry name" value="PKD_dom_sf"/>
</dbReference>
<accession>A0ABT8M8Q6</accession>
<sequence>MYFPKLYNIPKASKDHSMSGKPVAISHLSPPATQPHAGDAGIRLTARVLIAVLTFSLLLTAASAQPTVTAGNLTLQQNASGTTTITVADVTNLGSVWLVLRYDPAVVLATSVDGGDFESGPIANINTSGGFVAIGAYQLGEPGLDGTVAVCSVAFSGAGSAGDISPLTVEVLEMMEATAAGTEIPAETVSGNVRILSPGDTPPVPSFTANETAGLVPLAVRFSDTSAGTPTGWLWNFGDGATSAVRNPEHTYTREGNFTVTLTASNEFGQATHTEERFISVLSVLYGDANGDGDVNQLDTLHVLREVVDLTAKPTAGTVSFLRSDVTFNGAIDIGDAMYIAQRNVGLRNPWFGLAGT</sequence>
<evidence type="ECO:0000259" key="2">
    <source>
        <dbReference type="PROSITE" id="PS51766"/>
    </source>
</evidence>
<dbReference type="InterPro" id="IPR002105">
    <property type="entry name" value="Dockerin_1_rpt"/>
</dbReference>
<dbReference type="PROSITE" id="PS51766">
    <property type="entry name" value="DOCKERIN"/>
    <property type="match status" value="1"/>
</dbReference>
<evidence type="ECO:0000259" key="1">
    <source>
        <dbReference type="PROSITE" id="PS50093"/>
    </source>
</evidence>
<dbReference type="InterPro" id="IPR016134">
    <property type="entry name" value="Dockerin_dom"/>
</dbReference>
<dbReference type="SUPFAM" id="SSF49384">
    <property type="entry name" value="Carbohydrate-binding domain"/>
    <property type="match status" value="1"/>
</dbReference>
<dbReference type="InterPro" id="IPR000601">
    <property type="entry name" value="PKD_dom"/>
</dbReference>
<dbReference type="InterPro" id="IPR036439">
    <property type="entry name" value="Dockerin_dom_sf"/>
</dbReference>
<proteinExistence type="predicted"/>
<dbReference type="Gene3D" id="2.60.40.10">
    <property type="entry name" value="Immunoglobulins"/>
    <property type="match status" value="1"/>
</dbReference>
<dbReference type="CDD" id="cd14256">
    <property type="entry name" value="Dockerin_I"/>
    <property type="match status" value="1"/>
</dbReference>
<dbReference type="PROSITE" id="PS50093">
    <property type="entry name" value="PKD"/>
    <property type="match status" value="1"/>
</dbReference>
<keyword evidence="4" id="KW-1185">Reference proteome</keyword>
<name>A0ABT8M8Q6_9EURY</name>
<gene>
    <name evidence="3" type="ORF">FGU65_05265</name>
</gene>
<dbReference type="InterPro" id="IPR013783">
    <property type="entry name" value="Ig-like_fold"/>
</dbReference>
<feature type="domain" description="PKD" evidence="1">
    <location>
        <begin position="203"/>
        <end position="281"/>
    </location>
</feature>
<reference evidence="3" key="1">
    <citation type="submission" date="2019-05" db="EMBL/GenBank/DDBJ databases">
        <title>Methanoculleus sp. FWC-SCC1, a methanogenic archaeon isolated from deep marine cold seep.</title>
        <authorList>
            <person name="Chen Y.-W."/>
            <person name="Chen S.-C."/>
            <person name="Teng N.-H."/>
            <person name="Lai M.-C."/>
        </authorList>
    </citation>
    <scope>NUCLEOTIDE SEQUENCE</scope>
    <source>
        <strain evidence="3">FWC-SCC1</strain>
    </source>
</reference>
<dbReference type="Gene3D" id="1.10.1330.10">
    <property type="entry name" value="Dockerin domain"/>
    <property type="match status" value="1"/>
</dbReference>
<dbReference type="SUPFAM" id="SSF49299">
    <property type="entry name" value="PKD domain"/>
    <property type="match status" value="1"/>
</dbReference>
<evidence type="ECO:0000313" key="3">
    <source>
        <dbReference type="EMBL" id="MDN7024306.1"/>
    </source>
</evidence>
<dbReference type="CDD" id="cd00146">
    <property type="entry name" value="PKD"/>
    <property type="match status" value="1"/>
</dbReference>
<dbReference type="SUPFAM" id="SSF63446">
    <property type="entry name" value="Type I dockerin domain"/>
    <property type="match status" value="1"/>
</dbReference>
<protein>
    <submittedName>
        <fullName evidence="3">PKD domain-containing protein</fullName>
    </submittedName>
</protein>
<organism evidence="3 4">
    <name type="scientific">Methanoculleus frigidifontis</name>
    <dbReference type="NCBI Taxonomy" id="2584085"/>
    <lineage>
        <taxon>Archaea</taxon>
        <taxon>Methanobacteriati</taxon>
        <taxon>Methanobacteriota</taxon>
        <taxon>Stenosarchaea group</taxon>
        <taxon>Methanomicrobia</taxon>
        <taxon>Methanomicrobiales</taxon>
        <taxon>Methanomicrobiaceae</taxon>
        <taxon>Methanoculleus</taxon>
    </lineage>
</organism>
<dbReference type="SMART" id="SM00089">
    <property type="entry name" value="PKD"/>
    <property type="match status" value="1"/>
</dbReference>